<feature type="region of interest" description="Disordered" evidence="1">
    <location>
        <begin position="175"/>
        <end position="211"/>
    </location>
</feature>
<keyword evidence="4" id="KW-1185">Reference proteome</keyword>
<sequence length="211" mass="22730">MTSAATRILRARGHFEVLGLPREQCTSAAVRAQFTKLVKEVHPDKCSHPDAAAAFRRLQAANDALKATGSRTRHLLREQRRPPDRPSAVAPLLETIGSTRVLAAAAGCLVLAEVCRIAFGEDAVAVEPVRHLVPPEREPTRAPLAPAFSSTAGLPYEGHSKEVIGAKVAAGLEKAAARRRERVAEPPVATRSDLRRPAPMARNKRPSQSVK</sequence>
<dbReference type="InterPro" id="IPR036869">
    <property type="entry name" value="J_dom_sf"/>
</dbReference>
<accession>A0A8J2SIS5</accession>
<gene>
    <name evidence="3" type="ORF">PECAL_3P12970</name>
</gene>
<dbReference type="InterPro" id="IPR051100">
    <property type="entry name" value="DnaJ_subfamily_B/C"/>
</dbReference>
<dbReference type="GO" id="GO:0030544">
    <property type="term" value="F:Hsp70 protein binding"/>
    <property type="evidence" value="ECO:0007669"/>
    <property type="project" value="TreeGrafter"/>
</dbReference>
<evidence type="ECO:0000259" key="2">
    <source>
        <dbReference type="PROSITE" id="PS50076"/>
    </source>
</evidence>
<dbReference type="PANTHER" id="PTHR43908:SF3">
    <property type="entry name" value="AT29763P-RELATED"/>
    <property type="match status" value="1"/>
</dbReference>
<proteinExistence type="predicted"/>
<dbReference type="PANTHER" id="PTHR43908">
    <property type="entry name" value="AT29763P-RELATED"/>
    <property type="match status" value="1"/>
</dbReference>
<feature type="domain" description="J" evidence="2">
    <location>
        <begin position="13"/>
        <end position="87"/>
    </location>
</feature>
<dbReference type="SMART" id="SM00271">
    <property type="entry name" value="DnaJ"/>
    <property type="match status" value="1"/>
</dbReference>
<evidence type="ECO:0000313" key="4">
    <source>
        <dbReference type="Proteomes" id="UP000789595"/>
    </source>
</evidence>
<organism evidence="3 4">
    <name type="scientific">Pelagomonas calceolata</name>
    <dbReference type="NCBI Taxonomy" id="35677"/>
    <lineage>
        <taxon>Eukaryota</taxon>
        <taxon>Sar</taxon>
        <taxon>Stramenopiles</taxon>
        <taxon>Ochrophyta</taxon>
        <taxon>Pelagophyceae</taxon>
        <taxon>Pelagomonadales</taxon>
        <taxon>Pelagomonadaceae</taxon>
        <taxon>Pelagomonas</taxon>
    </lineage>
</organism>
<dbReference type="EMBL" id="CAKKNE010000003">
    <property type="protein sequence ID" value="CAH0371358.1"/>
    <property type="molecule type" value="Genomic_DNA"/>
</dbReference>
<evidence type="ECO:0000256" key="1">
    <source>
        <dbReference type="SAM" id="MobiDB-lite"/>
    </source>
</evidence>
<dbReference type="CDD" id="cd06257">
    <property type="entry name" value="DnaJ"/>
    <property type="match status" value="1"/>
</dbReference>
<dbReference type="Pfam" id="PF00226">
    <property type="entry name" value="DnaJ"/>
    <property type="match status" value="1"/>
</dbReference>
<dbReference type="PROSITE" id="PS50076">
    <property type="entry name" value="DNAJ_2"/>
    <property type="match status" value="1"/>
</dbReference>
<evidence type="ECO:0000313" key="3">
    <source>
        <dbReference type="EMBL" id="CAH0371358.1"/>
    </source>
</evidence>
<feature type="compositionally biased region" description="Basic and acidic residues" evidence="1">
    <location>
        <begin position="175"/>
        <end position="184"/>
    </location>
</feature>
<dbReference type="GO" id="GO:0071218">
    <property type="term" value="P:cellular response to misfolded protein"/>
    <property type="evidence" value="ECO:0007669"/>
    <property type="project" value="TreeGrafter"/>
</dbReference>
<dbReference type="SUPFAM" id="SSF46565">
    <property type="entry name" value="Chaperone J-domain"/>
    <property type="match status" value="1"/>
</dbReference>
<dbReference type="GO" id="GO:0005789">
    <property type="term" value="C:endoplasmic reticulum membrane"/>
    <property type="evidence" value="ECO:0007669"/>
    <property type="project" value="TreeGrafter"/>
</dbReference>
<protein>
    <recommendedName>
        <fullName evidence="2">J domain-containing protein</fullName>
    </recommendedName>
</protein>
<dbReference type="InterPro" id="IPR001623">
    <property type="entry name" value="DnaJ_domain"/>
</dbReference>
<dbReference type="AlphaFoldDB" id="A0A8J2SIS5"/>
<comment type="caution">
    <text evidence="3">The sequence shown here is derived from an EMBL/GenBank/DDBJ whole genome shotgun (WGS) entry which is preliminary data.</text>
</comment>
<name>A0A8J2SIS5_9STRA</name>
<dbReference type="Gene3D" id="1.10.287.110">
    <property type="entry name" value="DnaJ domain"/>
    <property type="match status" value="1"/>
</dbReference>
<reference evidence="3" key="1">
    <citation type="submission" date="2021-11" db="EMBL/GenBank/DDBJ databases">
        <authorList>
            <consortium name="Genoscope - CEA"/>
            <person name="William W."/>
        </authorList>
    </citation>
    <scope>NUCLEOTIDE SEQUENCE</scope>
</reference>
<dbReference type="Proteomes" id="UP000789595">
    <property type="component" value="Unassembled WGS sequence"/>
</dbReference>